<gene>
    <name evidence="2" type="ORF">HHI36_014878</name>
</gene>
<evidence type="ECO:0000256" key="1">
    <source>
        <dbReference type="SAM" id="MobiDB-lite"/>
    </source>
</evidence>
<feature type="region of interest" description="Disordered" evidence="1">
    <location>
        <begin position="19"/>
        <end position="41"/>
    </location>
</feature>
<dbReference type="Proteomes" id="UP001516400">
    <property type="component" value="Unassembled WGS sequence"/>
</dbReference>
<dbReference type="EMBL" id="JABFTP020000062">
    <property type="protein sequence ID" value="KAL3273434.1"/>
    <property type="molecule type" value="Genomic_DNA"/>
</dbReference>
<proteinExistence type="predicted"/>
<sequence length="54" mass="6170">ISDLEFRIRNLSRNVYAKKAEGEKNTSAVNSQNSESEVPSRNRIRIPYACTQPM</sequence>
<protein>
    <submittedName>
        <fullName evidence="2">Uncharacterized protein</fullName>
    </submittedName>
</protein>
<organism evidence="2 3">
    <name type="scientific">Cryptolaemus montrouzieri</name>
    <dbReference type="NCBI Taxonomy" id="559131"/>
    <lineage>
        <taxon>Eukaryota</taxon>
        <taxon>Metazoa</taxon>
        <taxon>Ecdysozoa</taxon>
        <taxon>Arthropoda</taxon>
        <taxon>Hexapoda</taxon>
        <taxon>Insecta</taxon>
        <taxon>Pterygota</taxon>
        <taxon>Neoptera</taxon>
        <taxon>Endopterygota</taxon>
        <taxon>Coleoptera</taxon>
        <taxon>Polyphaga</taxon>
        <taxon>Cucujiformia</taxon>
        <taxon>Coccinelloidea</taxon>
        <taxon>Coccinellidae</taxon>
        <taxon>Scymninae</taxon>
        <taxon>Scymnini</taxon>
        <taxon>Cryptolaemus</taxon>
    </lineage>
</organism>
<name>A0ABD2N4F9_9CUCU</name>
<comment type="caution">
    <text evidence="2">The sequence shown here is derived from an EMBL/GenBank/DDBJ whole genome shotgun (WGS) entry which is preliminary data.</text>
</comment>
<evidence type="ECO:0000313" key="3">
    <source>
        <dbReference type="Proteomes" id="UP001516400"/>
    </source>
</evidence>
<feature type="compositionally biased region" description="Polar residues" evidence="1">
    <location>
        <begin position="25"/>
        <end position="39"/>
    </location>
</feature>
<dbReference type="AlphaFoldDB" id="A0ABD2N4F9"/>
<feature type="non-terminal residue" evidence="2">
    <location>
        <position position="1"/>
    </location>
</feature>
<accession>A0ABD2N4F9</accession>
<feature type="non-terminal residue" evidence="2">
    <location>
        <position position="54"/>
    </location>
</feature>
<keyword evidence="3" id="KW-1185">Reference proteome</keyword>
<evidence type="ECO:0000313" key="2">
    <source>
        <dbReference type="EMBL" id="KAL3273434.1"/>
    </source>
</evidence>
<reference evidence="2 3" key="1">
    <citation type="journal article" date="2021" name="BMC Biol.">
        <title>Horizontally acquired antibacterial genes associated with adaptive radiation of ladybird beetles.</title>
        <authorList>
            <person name="Li H.S."/>
            <person name="Tang X.F."/>
            <person name="Huang Y.H."/>
            <person name="Xu Z.Y."/>
            <person name="Chen M.L."/>
            <person name="Du X.Y."/>
            <person name="Qiu B.Y."/>
            <person name="Chen P.T."/>
            <person name="Zhang W."/>
            <person name="Slipinski A."/>
            <person name="Escalona H.E."/>
            <person name="Waterhouse R.M."/>
            <person name="Zwick A."/>
            <person name="Pang H."/>
        </authorList>
    </citation>
    <scope>NUCLEOTIDE SEQUENCE [LARGE SCALE GENOMIC DNA]</scope>
    <source>
        <strain evidence="2">SYSU2018</strain>
    </source>
</reference>